<dbReference type="Pfam" id="PF06013">
    <property type="entry name" value="WXG100"/>
    <property type="match status" value="1"/>
</dbReference>
<sequence length="240" mass="23843">MERPVEVVVSELHLAANRLREAGQRLQDGLSSVDLETRELLGSGWKGDAASAYSTAWDQWHHGAGQVVRGVQTMSDLLRVAGDQYERTDEQAAGAVASSFPASGAGDGQGTPSGSPAGSPASGATAQPSSGAASGYSGSSDALSSSVGQVGQVGGQVTSGLAQAGQTAGAMVTQAAQAAAGVAQQVGQTIEQAVEKAVETAKDAKDPEDHDGAAPGDDGPTGAPVEPPADSQTPGREVPQ</sequence>
<dbReference type="InterPro" id="IPR036689">
    <property type="entry name" value="ESAT-6-like_sf"/>
</dbReference>
<feature type="compositionally biased region" description="Low complexity" evidence="1">
    <location>
        <begin position="213"/>
        <end position="224"/>
    </location>
</feature>
<keyword evidence="3" id="KW-1185">Reference proteome</keyword>
<dbReference type="Proteomes" id="UP000547444">
    <property type="component" value="Unassembled WGS sequence"/>
</dbReference>
<feature type="region of interest" description="Disordered" evidence="1">
    <location>
        <begin position="195"/>
        <end position="240"/>
    </location>
</feature>
<dbReference type="InterPro" id="IPR010310">
    <property type="entry name" value="T7SS_ESAT-6-like"/>
</dbReference>
<feature type="compositionally biased region" description="Basic and acidic residues" evidence="1">
    <location>
        <begin position="195"/>
        <end position="212"/>
    </location>
</feature>
<evidence type="ECO:0000313" key="2">
    <source>
        <dbReference type="EMBL" id="NIH94794.1"/>
    </source>
</evidence>
<feature type="compositionally biased region" description="Low complexity" evidence="1">
    <location>
        <begin position="112"/>
        <end position="147"/>
    </location>
</feature>
<dbReference type="NCBIfam" id="TIGR03930">
    <property type="entry name" value="WXG100_ESAT6"/>
    <property type="match status" value="1"/>
</dbReference>
<proteinExistence type="predicted"/>
<dbReference type="RefSeq" id="WP_167157505.1">
    <property type="nucleotide sequence ID" value="NZ_JAANOW010000001.1"/>
</dbReference>
<accession>A0A7X5TXZ2</accession>
<protein>
    <submittedName>
        <fullName evidence="2">WXG100 family type VII secretion target</fullName>
    </submittedName>
</protein>
<reference evidence="2 3" key="1">
    <citation type="submission" date="2020-03" db="EMBL/GenBank/DDBJ databases">
        <title>Sequencing the genomes of 1000 actinobacteria strains.</title>
        <authorList>
            <person name="Klenk H.-P."/>
        </authorList>
    </citation>
    <scope>NUCLEOTIDE SEQUENCE [LARGE SCALE GENOMIC DNA]</scope>
    <source>
        <strain evidence="2 3">DSM 44556</strain>
    </source>
</reference>
<dbReference type="SUPFAM" id="SSF140453">
    <property type="entry name" value="EsxAB dimer-like"/>
    <property type="match status" value="1"/>
</dbReference>
<dbReference type="EMBL" id="JAANOW010000001">
    <property type="protein sequence ID" value="NIH94794.1"/>
    <property type="molecule type" value="Genomic_DNA"/>
</dbReference>
<dbReference type="Gene3D" id="1.10.287.1060">
    <property type="entry name" value="ESAT-6-like"/>
    <property type="match status" value="1"/>
</dbReference>
<name>A0A7X5TXZ2_9MYCO</name>
<evidence type="ECO:0000313" key="3">
    <source>
        <dbReference type="Proteomes" id="UP000547444"/>
    </source>
</evidence>
<organism evidence="2 3">
    <name type="scientific">Mycolicibacterium fluoranthenivorans</name>
    <dbReference type="NCBI Taxonomy" id="258505"/>
    <lineage>
        <taxon>Bacteria</taxon>
        <taxon>Bacillati</taxon>
        <taxon>Actinomycetota</taxon>
        <taxon>Actinomycetes</taxon>
        <taxon>Mycobacteriales</taxon>
        <taxon>Mycobacteriaceae</taxon>
        <taxon>Mycolicibacterium</taxon>
    </lineage>
</organism>
<feature type="region of interest" description="Disordered" evidence="1">
    <location>
        <begin position="89"/>
        <end position="147"/>
    </location>
</feature>
<evidence type="ECO:0000256" key="1">
    <source>
        <dbReference type="SAM" id="MobiDB-lite"/>
    </source>
</evidence>
<dbReference type="AlphaFoldDB" id="A0A7X5TXZ2"/>
<gene>
    <name evidence="2" type="ORF">FHU31_001750</name>
</gene>
<comment type="caution">
    <text evidence="2">The sequence shown here is derived from an EMBL/GenBank/DDBJ whole genome shotgun (WGS) entry which is preliminary data.</text>
</comment>